<comment type="caution">
    <text evidence="2">The sequence shown here is derived from an EMBL/GenBank/DDBJ whole genome shotgun (WGS) entry which is preliminary data.</text>
</comment>
<keyword evidence="3" id="KW-1185">Reference proteome</keyword>
<sequence length="411" mass="47045">MNLYQIDKNIYGFSFQKYNFEKAKKEDLINSDKIYYLFENDPLKSRRSYIVSSPSLLSLKKENINILNNNKDNIVVDEWLKEKIDSKKVIALNISYPNWKDVLHQKLRESWNVNILALGDVGTTLLTGLKLLGGNKISKIGIYDRTLEKQQRWEMEMNQVYSAFNYNTPEVKIINKDEIFDCDMFVFCASKSVPKVGSDIKDVRMAQFESNSKIIKEYAIQARKENFKGIFAVVSDPVDLLSKVVFLESNKDENNNMDFLGLAPEQIRGYGLGVMNARAVYYSKKDSKLNHFLKEGRAFGPHGKGLIIADSIKNYNDNLSLYLTDKAKNANLEMRELGFKPFIAPALSSGALSIMDTINGNWHYSATFIGGVFMGSKNKLKYNTIELEQLNLHDNLFSRIKETYETLGEII</sequence>
<dbReference type="EMBL" id="QXXA01000001">
    <property type="protein sequence ID" value="NBI05390.1"/>
    <property type="molecule type" value="Genomic_DNA"/>
</dbReference>
<dbReference type="SUPFAM" id="SSF51735">
    <property type="entry name" value="NAD(P)-binding Rossmann-fold domains"/>
    <property type="match status" value="1"/>
</dbReference>
<organism evidence="2 3">
    <name type="scientific">Senegalia massiliensis</name>
    <dbReference type="NCBI Taxonomy" id="1720316"/>
    <lineage>
        <taxon>Bacteria</taxon>
        <taxon>Bacillati</taxon>
        <taxon>Bacillota</taxon>
        <taxon>Clostridia</taxon>
        <taxon>Eubacteriales</taxon>
        <taxon>Clostridiaceae</taxon>
        <taxon>Senegalia</taxon>
    </lineage>
</organism>
<dbReference type="Pfam" id="PF00056">
    <property type="entry name" value="Ldh_1_N"/>
    <property type="match status" value="1"/>
</dbReference>
<evidence type="ECO:0000313" key="3">
    <source>
        <dbReference type="Proteomes" id="UP000467132"/>
    </source>
</evidence>
<accession>A0A845QTS7</accession>
<dbReference type="InterPro" id="IPR001236">
    <property type="entry name" value="Lactate/malate_DH_N"/>
</dbReference>
<dbReference type="InterPro" id="IPR036291">
    <property type="entry name" value="NAD(P)-bd_dom_sf"/>
</dbReference>
<dbReference type="RefSeq" id="WP_160195900.1">
    <property type="nucleotide sequence ID" value="NZ_QXXA01000001.1"/>
</dbReference>
<feature type="domain" description="Lactate/malate dehydrogenase N-terminal" evidence="1">
    <location>
        <begin position="113"/>
        <end position="257"/>
    </location>
</feature>
<reference evidence="2 3" key="1">
    <citation type="submission" date="2018-08" db="EMBL/GenBank/DDBJ databases">
        <title>Murine metabolic-syndrome-specific gut microbial biobank.</title>
        <authorList>
            <person name="Liu C."/>
        </authorList>
    </citation>
    <scope>NUCLEOTIDE SEQUENCE [LARGE SCALE GENOMIC DNA]</scope>
    <source>
        <strain evidence="2 3">583</strain>
    </source>
</reference>
<evidence type="ECO:0000313" key="2">
    <source>
        <dbReference type="EMBL" id="NBI05390.1"/>
    </source>
</evidence>
<dbReference type="OrthoDB" id="1704578at2"/>
<dbReference type="GO" id="GO:0016491">
    <property type="term" value="F:oxidoreductase activity"/>
    <property type="evidence" value="ECO:0007669"/>
    <property type="project" value="InterPro"/>
</dbReference>
<dbReference type="Gene3D" id="3.40.50.720">
    <property type="entry name" value="NAD(P)-binding Rossmann-like Domain"/>
    <property type="match status" value="1"/>
</dbReference>
<dbReference type="AlphaFoldDB" id="A0A845QTS7"/>
<gene>
    <name evidence="2" type="ORF">D3Z33_00790</name>
</gene>
<dbReference type="Proteomes" id="UP000467132">
    <property type="component" value="Unassembled WGS sequence"/>
</dbReference>
<evidence type="ECO:0000259" key="1">
    <source>
        <dbReference type="Pfam" id="PF00056"/>
    </source>
</evidence>
<proteinExistence type="predicted"/>
<name>A0A845QTS7_9CLOT</name>
<protein>
    <submittedName>
        <fullName evidence="2">Lactate dehydrogenase</fullName>
    </submittedName>
</protein>